<dbReference type="Pfam" id="PF26235">
    <property type="entry name" value="zf-KKT2_KKT3"/>
    <property type="match status" value="1"/>
</dbReference>
<accession>A0A1Q9F2S2</accession>
<dbReference type="OrthoDB" id="420727at2759"/>
<name>A0A1Q9F2S2_SYMMI</name>
<dbReference type="EMBL" id="LSRX01000021">
    <property type="protein sequence ID" value="OLQ13975.1"/>
    <property type="molecule type" value="Genomic_DNA"/>
</dbReference>
<organism evidence="2 3">
    <name type="scientific">Symbiodinium microadriaticum</name>
    <name type="common">Dinoflagellate</name>
    <name type="synonym">Zooxanthella microadriatica</name>
    <dbReference type="NCBI Taxonomy" id="2951"/>
    <lineage>
        <taxon>Eukaryota</taxon>
        <taxon>Sar</taxon>
        <taxon>Alveolata</taxon>
        <taxon>Dinophyceae</taxon>
        <taxon>Suessiales</taxon>
        <taxon>Symbiodiniaceae</taxon>
        <taxon>Symbiodinium</taxon>
    </lineage>
</organism>
<proteinExistence type="predicted"/>
<comment type="caution">
    <text evidence="2">The sequence shown here is derived from an EMBL/GenBank/DDBJ whole genome shotgun (WGS) entry which is preliminary data.</text>
</comment>
<feature type="domain" description="KKT2/KKT3 zinc finger" evidence="1">
    <location>
        <begin position="10"/>
        <end position="67"/>
    </location>
</feature>
<evidence type="ECO:0000313" key="2">
    <source>
        <dbReference type="EMBL" id="OLQ13975.1"/>
    </source>
</evidence>
<dbReference type="OMA" id="CESCCST"/>
<dbReference type="CDD" id="cd00065">
    <property type="entry name" value="FYVE_like_SF"/>
    <property type="match status" value="1"/>
</dbReference>
<dbReference type="InterPro" id="IPR011011">
    <property type="entry name" value="Znf_FYVE_PHD"/>
</dbReference>
<protein>
    <recommendedName>
        <fullName evidence="1">KKT2/KKT3 zinc finger domain-containing protein</fullName>
    </recommendedName>
</protein>
<evidence type="ECO:0000259" key="1">
    <source>
        <dbReference type="Pfam" id="PF26235"/>
    </source>
</evidence>
<sequence length="279" mass="30659">MTLLGHWRPQVRCPNDHVLQQKITGSGFMGLWVKECSRCQQALSRGMTRYSCKRCGYHLCESCCSTRSVEMLDEEITLSIYRPSQDLIPGLQLQEEDVLQVRLKAGSTVRALKEKLCDLYGMPVAMQAIKRDIDAAAVQNQDPVACEDGDVLYLGNPFESAFSARGEDHLGLLISEAVTGLLADAESRAQEQGMKEITLNVVMPCLEKAKAAKAIPEQRCQVVVVVSARMAEIKEMAVVELDAEQDELQLEFAGQTVPAGATVQMMNLADGDTLRLVPA</sequence>
<gene>
    <name evidence="2" type="ORF">AK812_SmicGene1991</name>
</gene>
<reference evidence="2 3" key="1">
    <citation type="submission" date="2016-02" db="EMBL/GenBank/DDBJ databases">
        <title>Genome analysis of coral dinoflagellate symbionts highlights evolutionary adaptations to a symbiotic lifestyle.</title>
        <authorList>
            <person name="Aranda M."/>
            <person name="Li Y."/>
            <person name="Liew Y.J."/>
            <person name="Baumgarten S."/>
            <person name="Simakov O."/>
            <person name="Wilson M."/>
            <person name="Piel J."/>
            <person name="Ashoor H."/>
            <person name="Bougouffa S."/>
            <person name="Bajic V.B."/>
            <person name="Ryu T."/>
            <person name="Ravasi T."/>
            <person name="Bayer T."/>
            <person name="Micklem G."/>
            <person name="Kim H."/>
            <person name="Bhak J."/>
            <person name="Lajeunesse T.C."/>
            <person name="Voolstra C.R."/>
        </authorList>
    </citation>
    <scope>NUCLEOTIDE SEQUENCE [LARGE SCALE GENOMIC DNA]</scope>
    <source>
        <strain evidence="2 3">CCMP2467</strain>
    </source>
</reference>
<dbReference type="InterPro" id="IPR058800">
    <property type="entry name" value="Znf-KKT2_KKT3"/>
</dbReference>
<dbReference type="SUPFAM" id="SSF57903">
    <property type="entry name" value="FYVE/PHD zinc finger"/>
    <property type="match status" value="1"/>
</dbReference>
<evidence type="ECO:0000313" key="3">
    <source>
        <dbReference type="Proteomes" id="UP000186817"/>
    </source>
</evidence>
<dbReference type="InterPro" id="IPR013083">
    <property type="entry name" value="Znf_RING/FYVE/PHD"/>
</dbReference>
<dbReference type="AlphaFoldDB" id="A0A1Q9F2S2"/>
<dbReference type="Proteomes" id="UP000186817">
    <property type="component" value="Unassembled WGS sequence"/>
</dbReference>
<keyword evidence="3" id="KW-1185">Reference proteome</keyword>
<dbReference type="Gene3D" id="3.30.40.10">
    <property type="entry name" value="Zinc/RING finger domain, C3HC4 (zinc finger)"/>
    <property type="match status" value="1"/>
</dbReference>